<evidence type="ECO:0000313" key="2">
    <source>
        <dbReference type="EMBL" id="SHE44306.1"/>
    </source>
</evidence>
<name>A0A1M4TIP5_9SPHI</name>
<evidence type="ECO:0000256" key="1">
    <source>
        <dbReference type="SAM" id="SignalP"/>
    </source>
</evidence>
<sequence>MLNQALKTKLFYAISLLLYSMIAQAQTGKSYKALKSHDVLKQGNVEKNRWEYDILDFKKDRVGVLSYIIYSERVDGQTYAVASVDDDWSYYKWQKRNDLIQLEGLSDDNELKSLKINGNGFVSSKNKRLIFKERKPLQPADTVIGKTYALNLYDNEYSAFSFDKENVEIASWKEVGTTEKTFVIDEREKPKKYKWVADGNYILILGFEPWDVALFKSNTVIGLYEGKLMPLTLETRKPKK</sequence>
<dbReference type="AlphaFoldDB" id="A0A1M4TIP5"/>
<feature type="chain" id="PRO_5013041838" evidence="1">
    <location>
        <begin position="26"/>
        <end position="240"/>
    </location>
</feature>
<evidence type="ECO:0000313" key="3">
    <source>
        <dbReference type="Proteomes" id="UP000184287"/>
    </source>
</evidence>
<dbReference type="OrthoDB" id="9941955at2"/>
<proteinExistence type="predicted"/>
<feature type="signal peptide" evidence="1">
    <location>
        <begin position="1"/>
        <end position="25"/>
    </location>
</feature>
<dbReference type="RefSeq" id="WP_073226268.1">
    <property type="nucleotide sequence ID" value="NZ_FQUQ01000001.1"/>
</dbReference>
<organism evidence="2 3">
    <name type="scientific">Pedobacter caeni</name>
    <dbReference type="NCBI Taxonomy" id="288992"/>
    <lineage>
        <taxon>Bacteria</taxon>
        <taxon>Pseudomonadati</taxon>
        <taxon>Bacteroidota</taxon>
        <taxon>Sphingobacteriia</taxon>
        <taxon>Sphingobacteriales</taxon>
        <taxon>Sphingobacteriaceae</taxon>
        <taxon>Pedobacter</taxon>
    </lineage>
</organism>
<dbReference type="Proteomes" id="UP000184287">
    <property type="component" value="Unassembled WGS sequence"/>
</dbReference>
<accession>A0A1M4TIP5</accession>
<dbReference type="EMBL" id="FQUQ01000001">
    <property type="protein sequence ID" value="SHE44306.1"/>
    <property type="molecule type" value="Genomic_DNA"/>
</dbReference>
<keyword evidence="1" id="KW-0732">Signal</keyword>
<gene>
    <name evidence="2" type="ORF">SAMN04488522_101208</name>
</gene>
<reference evidence="3" key="1">
    <citation type="submission" date="2016-11" db="EMBL/GenBank/DDBJ databases">
        <authorList>
            <person name="Varghese N."/>
            <person name="Submissions S."/>
        </authorList>
    </citation>
    <scope>NUCLEOTIDE SEQUENCE [LARGE SCALE GENOMIC DNA]</scope>
    <source>
        <strain evidence="3">DSM 16990</strain>
    </source>
</reference>
<protein>
    <submittedName>
        <fullName evidence="2">Uncharacterized protein</fullName>
    </submittedName>
</protein>
<keyword evidence="3" id="KW-1185">Reference proteome</keyword>